<dbReference type="GO" id="GO:0016020">
    <property type="term" value="C:membrane"/>
    <property type="evidence" value="ECO:0007669"/>
    <property type="project" value="UniProtKB-SubCell"/>
</dbReference>
<dbReference type="PANTHER" id="PTHR37422">
    <property type="entry name" value="TEICHURONIC ACID BIOSYNTHESIS PROTEIN TUAE"/>
    <property type="match status" value="1"/>
</dbReference>
<feature type="transmembrane region" description="Helical" evidence="5">
    <location>
        <begin position="244"/>
        <end position="261"/>
    </location>
</feature>
<evidence type="ECO:0000313" key="7">
    <source>
        <dbReference type="EMBL" id="OGY41420.1"/>
    </source>
</evidence>
<gene>
    <name evidence="7" type="ORF">A2Y67_02735</name>
</gene>
<feature type="transmembrane region" description="Helical" evidence="5">
    <location>
        <begin position="12"/>
        <end position="30"/>
    </location>
</feature>
<dbReference type="InterPro" id="IPR007016">
    <property type="entry name" value="O-antigen_ligase-rel_domated"/>
</dbReference>
<feature type="transmembrane region" description="Helical" evidence="5">
    <location>
        <begin position="268"/>
        <end position="287"/>
    </location>
</feature>
<comment type="subcellular location">
    <subcellularLocation>
        <location evidence="1">Membrane</location>
        <topology evidence="1">Multi-pass membrane protein</topology>
    </subcellularLocation>
</comment>
<proteinExistence type="predicted"/>
<evidence type="ECO:0000256" key="3">
    <source>
        <dbReference type="ARBA" id="ARBA00022989"/>
    </source>
</evidence>
<dbReference type="Pfam" id="PF04932">
    <property type="entry name" value="Wzy_C"/>
    <property type="match status" value="1"/>
</dbReference>
<comment type="caution">
    <text evidence="7">The sequence shown here is derived from an EMBL/GenBank/DDBJ whole genome shotgun (WGS) entry which is preliminary data.</text>
</comment>
<feature type="transmembrane region" description="Helical" evidence="5">
    <location>
        <begin position="356"/>
        <end position="377"/>
    </location>
</feature>
<keyword evidence="3 5" id="KW-1133">Transmembrane helix</keyword>
<feature type="transmembrane region" description="Helical" evidence="5">
    <location>
        <begin position="42"/>
        <end position="60"/>
    </location>
</feature>
<evidence type="ECO:0000256" key="2">
    <source>
        <dbReference type="ARBA" id="ARBA00022692"/>
    </source>
</evidence>
<keyword evidence="4 5" id="KW-0472">Membrane</keyword>
<name>A0A1G1XPB5_9BACT</name>
<dbReference type="PANTHER" id="PTHR37422:SF13">
    <property type="entry name" value="LIPOPOLYSACCHARIDE BIOSYNTHESIS PROTEIN PA4999-RELATED"/>
    <property type="match status" value="1"/>
</dbReference>
<feature type="transmembrane region" description="Helical" evidence="5">
    <location>
        <begin position="80"/>
        <end position="98"/>
    </location>
</feature>
<reference evidence="7 8" key="1">
    <citation type="journal article" date="2016" name="Nat. Commun.">
        <title>Thousands of microbial genomes shed light on interconnected biogeochemical processes in an aquifer system.</title>
        <authorList>
            <person name="Anantharaman K."/>
            <person name="Brown C.T."/>
            <person name="Hug L.A."/>
            <person name="Sharon I."/>
            <person name="Castelle C.J."/>
            <person name="Probst A.J."/>
            <person name="Thomas B.C."/>
            <person name="Singh A."/>
            <person name="Wilkins M.J."/>
            <person name="Karaoz U."/>
            <person name="Brodie E.L."/>
            <person name="Williams K.H."/>
            <person name="Hubbard S.S."/>
            <person name="Banfield J.F."/>
        </authorList>
    </citation>
    <scope>NUCLEOTIDE SEQUENCE [LARGE SCALE GENOMIC DNA]</scope>
</reference>
<feature type="transmembrane region" description="Helical" evidence="5">
    <location>
        <begin position="438"/>
        <end position="455"/>
    </location>
</feature>
<feature type="transmembrane region" description="Helical" evidence="5">
    <location>
        <begin position="414"/>
        <end position="432"/>
    </location>
</feature>
<keyword evidence="2 5" id="KW-0812">Transmembrane</keyword>
<protein>
    <recommendedName>
        <fullName evidence="6">O-antigen ligase-related domain-containing protein</fullName>
    </recommendedName>
</protein>
<feature type="transmembrane region" description="Helical" evidence="5">
    <location>
        <begin position="131"/>
        <end position="151"/>
    </location>
</feature>
<feature type="transmembrane region" description="Helical" evidence="5">
    <location>
        <begin position="221"/>
        <end position="238"/>
    </location>
</feature>
<feature type="transmembrane region" description="Helical" evidence="5">
    <location>
        <begin position="104"/>
        <end position="124"/>
    </location>
</feature>
<evidence type="ECO:0000313" key="8">
    <source>
        <dbReference type="Proteomes" id="UP000176260"/>
    </source>
</evidence>
<evidence type="ECO:0000256" key="1">
    <source>
        <dbReference type="ARBA" id="ARBA00004141"/>
    </source>
</evidence>
<feature type="domain" description="O-antigen ligase-related" evidence="6">
    <location>
        <begin position="229"/>
        <end position="373"/>
    </location>
</feature>
<dbReference type="EMBL" id="MHIA01000029">
    <property type="protein sequence ID" value="OGY41420.1"/>
    <property type="molecule type" value="Genomic_DNA"/>
</dbReference>
<sequence>MPKLAKTIEYLFYLFIFLLPWQTRWIWYYGSLNGGQSEYLTFSLYGTEILLWLILLLTIIYKIKVKDKEDSILNYKILDFYILFGLLIAIAGLSIIWTTDKQAAFYYLIKLLEGLALLIFIINFKFSYKKVGLAIVASGFIQGILAIWQFLSQKVWASKWLGMAEQLPQTLGVSVVESDGARWLRAYGSLAHPNMLGGFLVLSCFFLVVLLILARHKWEKILLWLSWPIILAGLFFTFSKGAFLALGVGFLFLSIFIFLSYETKAKIVFSQILFSGVLVLAVLTLFYSQLVFTRLNGEERLEQKSIAERTLYFEQAKELIQVNWLKGVGLGNYTLALYNQLPDKQPAWYYQPVHNVYLLVATELGILGFIIFVLIIIEVLRKTWHFKIDYNLKLLAVFKNFEFKEIYHFYKNHFFWLLGLTGVLIVILILMAFDHYFWTQYFGIILWWLCLGLWLKQVGMVK</sequence>
<accession>A0A1G1XPB5</accession>
<evidence type="ECO:0000259" key="6">
    <source>
        <dbReference type="Pfam" id="PF04932"/>
    </source>
</evidence>
<evidence type="ECO:0000256" key="4">
    <source>
        <dbReference type="ARBA" id="ARBA00023136"/>
    </source>
</evidence>
<dbReference type="AlphaFoldDB" id="A0A1G1XPB5"/>
<evidence type="ECO:0000256" key="5">
    <source>
        <dbReference type="SAM" id="Phobius"/>
    </source>
</evidence>
<dbReference type="InterPro" id="IPR051533">
    <property type="entry name" value="WaaL-like"/>
</dbReference>
<feature type="transmembrane region" description="Helical" evidence="5">
    <location>
        <begin position="195"/>
        <end position="214"/>
    </location>
</feature>
<dbReference type="Proteomes" id="UP000176260">
    <property type="component" value="Unassembled WGS sequence"/>
</dbReference>
<organism evidence="7 8">
    <name type="scientific">Candidatus Buchananbacteria bacterium RBG_13_39_9</name>
    <dbReference type="NCBI Taxonomy" id="1797531"/>
    <lineage>
        <taxon>Bacteria</taxon>
        <taxon>Candidatus Buchananiibacteriota</taxon>
    </lineage>
</organism>